<protein>
    <submittedName>
        <fullName evidence="1">Uncharacterized protein</fullName>
    </submittedName>
</protein>
<comment type="caution">
    <text evidence="1">The sequence shown here is derived from an EMBL/GenBank/DDBJ whole genome shotgun (WGS) entry which is preliminary data.</text>
</comment>
<accession>A0ACB9AV36</accession>
<dbReference type="EMBL" id="CM042041">
    <property type="protein sequence ID" value="KAI3714097.1"/>
    <property type="molecule type" value="Genomic_DNA"/>
</dbReference>
<dbReference type="Proteomes" id="UP001056120">
    <property type="component" value="Linkage Group LG24"/>
</dbReference>
<name>A0ACB9AV36_9ASTR</name>
<reference evidence="1 2" key="2">
    <citation type="journal article" date="2022" name="Mol. Ecol. Resour.">
        <title>The genomes of chicory, endive, great burdock and yacon provide insights into Asteraceae paleo-polyploidization history and plant inulin production.</title>
        <authorList>
            <person name="Fan W."/>
            <person name="Wang S."/>
            <person name="Wang H."/>
            <person name="Wang A."/>
            <person name="Jiang F."/>
            <person name="Liu H."/>
            <person name="Zhao H."/>
            <person name="Xu D."/>
            <person name="Zhang Y."/>
        </authorList>
    </citation>
    <scope>NUCLEOTIDE SEQUENCE [LARGE SCALE GENOMIC DNA]</scope>
    <source>
        <strain evidence="2">cv. Yunnan</strain>
        <tissue evidence="1">Leaves</tissue>
    </source>
</reference>
<keyword evidence="2" id="KW-1185">Reference proteome</keyword>
<evidence type="ECO:0000313" key="2">
    <source>
        <dbReference type="Proteomes" id="UP001056120"/>
    </source>
</evidence>
<sequence length="539" mass="60951">MLSELHESSVRYYVWVANRETPISDRFISELKIVNGNLVLLNGYKVPIWSTNTTSLNSVIAVLLDDGNLVLRDGSKSVEPVWQSFDHPVHTWLPGAKLAYDHRTKKSQLLTSWRSNEDPGVGLFSFELVPSSKEYISKWNGSKQYWTSGPWNGQIFSLIPEMRLNNINYIYNFSFFANENESYFTYSVYNSSIIPGFAMDVSGQVKQLTKQLNLFWAQPRTQCEVYARCGAFGTCRRTLLPFCNCLTGFKPKSEKDWNQSDFSRGCVRKTVFECGNNKQISFLTVKVASVPLNSMSVVVGSGGECRINCLNNCRCNAYSFSNNKCSVWDVELLDLSEENVIGEQSTSRRAFCPGSNFVYNLHKQEYIGWENDNGGIFDFGLAKLVGRDFSRVLTTFRGTRGYLAPEWLTGMPVNAKADVFSYGMMLFELVHGKRNLEQSHEGYNFTFFPSLAANVVMGGGNILSLLDGRLNREASIEEVTKICKVAYWCIQDEEDSRPSMSQVERILEGVVDVSIPPIPRTVNFFVDDEDDVSFFNVSS</sequence>
<evidence type="ECO:0000313" key="1">
    <source>
        <dbReference type="EMBL" id="KAI3714097.1"/>
    </source>
</evidence>
<reference evidence="2" key="1">
    <citation type="journal article" date="2022" name="Mol. Ecol. Resour.">
        <title>The genomes of chicory, endive, great burdock and yacon provide insights into Asteraceae palaeo-polyploidization history and plant inulin production.</title>
        <authorList>
            <person name="Fan W."/>
            <person name="Wang S."/>
            <person name="Wang H."/>
            <person name="Wang A."/>
            <person name="Jiang F."/>
            <person name="Liu H."/>
            <person name="Zhao H."/>
            <person name="Xu D."/>
            <person name="Zhang Y."/>
        </authorList>
    </citation>
    <scope>NUCLEOTIDE SEQUENCE [LARGE SCALE GENOMIC DNA]</scope>
    <source>
        <strain evidence="2">cv. Yunnan</strain>
    </source>
</reference>
<proteinExistence type="predicted"/>
<organism evidence="1 2">
    <name type="scientific">Smallanthus sonchifolius</name>
    <dbReference type="NCBI Taxonomy" id="185202"/>
    <lineage>
        <taxon>Eukaryota</taxon>
        <taxon>Viridiplantae</taxon>
        <taxon>Streptophyta</taxon>
        <taxon>Embryophyta</taxon>
        <taxon>Tracheophyta</taxon>
        <taxon>Spermatophyta</taxon>
        <taxon>Magnoliopsida</taxon>
        <taxon>eudicotyledons</taxon>
        <taxon>Gunneridae</taxon>
        <taxon>Pentapetalae</taxon>
        <taxon>asterids</taxon>
        <taxon>campanulids</taxon>
        <taxon>Asterales</taxon>
        <taxon>Asteraceae</taxon>
        <taxon>Asteroideae</taxon>
        <taxon>Heliantheae alliance</taxon>
        <taxon>Millerieae</taxon>
        <taxon>Smallanthus</taxon>
    </lineage>
</organism>
<gene>
    <name evidence="1" type="ORF">L1987_72687</name>
</gene>